<evidence type="ECO:0000313" key="1">
    <source>
        <dbReference type="EMBL" id="PWC18950.1"/>
    </source>
</evidence>
<proteinExistence type="predicted"/>
<name>A0A2U1UBA3_9GAMM</name>
<dbReference type="AlphaFoldDB" id="A0A2U1UBA3"/>
<reference evidence="1 2" key="1">
    <citation type="submission" date="2018-04" db="EMBL/GenBank/DDBJ databases">
        <title>Brenneria corticis sp.nov.</title>
        <authorList>
            <person name="Li Y."/>
        </authorList>
    </citation>
    <scope>NUCLEOTIDE SEQUENCE [LARGE SCALE GENOMIC DNA]</scope>
    <source>
        <strain evidence="1 2">CFCC 11842</strain>
    </source>
</reference>
<accession>A0A2U1UBA3</accession>
<dbReference type="RefSeq" id="WP_136165042.1">
    <property type="nucleotide sequence ID" value="NZ_KZ819072.1"/>
</dbReference>
<dbReference type="EMBL" id="QDKH01000003">
    <property type="protein sequence ID" value="PWC18950.1"/>
    <property type="molecule type" value="Genomic_DNA"/>
</dbReference>
<organism evidence="1 2">
    <name type="scientific">Brenneria corticis</name>
    <dbReference type="NCBI Taxonomy" id="2173106"/>
    <lineage>
        <taxon>Bacteria</taxon>
        <taxon>Pseudomonadati</taxon>
        <taxon>Pseudomonadota</taxon>
        <taxon>Gammaproteobacteria</taxon>
        <taxon>Enterobacterales</taxon>
        <taxon>Pectobacteriaceae</taxon>
        <taxon>Brenneria</taxon>
    </lineage>
</organism>
<protein>
    <submittedName>
        <fullName evidence="1">Uncharacterized protein</fullName>
    </submittedName>
</protein>
<comment type="caution">
    <text evidence="1">The sequence shown here is derived from an EMBL/GenBank/DDBJ whole genome shotgun (WGS) entry which is preliminary data.</text>
</comment>
<sequence>MAFVKMLVTALGNVVAWCSSIQAQRFVTERFQQACCSEEEIEAAREAAFLLMSVLTGALMDFILRAIFPS</sequence>
<evidence type="ECO:0000313" key="2">
    <source>
        <dbReference type="Proteomes" id="UP000296159"/>
    </source>
</evidence>
<dbReference type="Proteomes" id="UP000296159">
    <property type="component" value="Unassembled WGS sequence"/>
</dbReference>
<gene>
    <name evidence="1" type="ORF">DDT56_03105</name>
</gene>
<keyword evidence="2" id="KW-1185">Reference proteome</keyword>